<evidence type="ECO:0000256" key="3">
    <source>
        <dbReference type="RuleBase" id="RU361235"/>
    </source>
</evidence>
<gene>
    <name evidence="5" type="ORF">ABR63_06145</name>
</gene>
<dbReference type="ESTHER" id="9gamm-a0a0r2pvm6">
    <property type="family name" value="Carb_B_Bacteria"/>
</dbReference>
<dbReference type="SUPFAM" id="SSF53474">
    <property type="entry name" value="alpha/beta-Hydrolases"/>
    <property type="match status" value="1"/>
</dbReference>
<reference evidence="6" key="1">
    <citation type="submission" date="2015-10" db="EMBL/GenBank/DDBJ databases">
        <title>Metagenome-Assembled Genomes uncover a global brackish microbiome.</title>
        <authorList>
            <person name="Hugerth L.W."/>
            <person name="Larsson J."/>
            <person name="Alneberg J."/>
            <person name="Lindh M.V."/>
            <person name="Legrand C."/>
            <person name="Pinhassi J."/>
            <person name="Andersson A."/>
        </authorList>
    </citation>
    <scope>NUCLEOTIDE SEQUENCE [LARGE SCALE GENOMIC DNA]</scope>
</reference>
<comment type="similarity">
    <text evidence="1 3">Belongs to the type-B carboxylesterase/lipase family.</text>
</comment>
<dbReference type="EMBL" id="LIAV01000037">
    <property type="protein sequence ID" value="KRO40994.1"/>
    <property type="molecule type" value="Genomic_DNA"/>
</dbReference>
<dbReference type="PROSITE" id="PS00941">
    <property type="entry name" value="CARBOXYLESTERASE_B_2"/>
    <property type="match status" value="1"/>
</dbReference>
<comment type="caution">
    <text evidence="5">The sequence shown here is derived from an EMBL/GenBank/DDBJ whole genome shotgun (WGS) entry which is preliminary data.</text>
</comment>
<dbReference type="AlphaFoldDB" id="A0A0R2PVM6"/>
<dbReference type="PROSITE" id="PS00122">
    <property type="entry name" value="CARBOXYLESTERASE_B_1"/>
    <property type="match status" value="1"/>
</dbReference>
<dbReference type="InterPro" id="IPR019826">
    <property type="entry name" value="Carboxylesterase_B_AS"/>
</dbReference>
<accession>A0A0R2PVM6</accession>
<evidence type="ECO:0000313" key="6">
    <source>
        <dbReference type="Proteomes" id="UP000050874"/>
    </source>
</evidence>
<dbReference type="PANTHER" id="PTHR11559">
    <property type="entry name" value="CARBOXYLESTERASE"/>
    <property type="match status" value="1"/>
</dbReference>
<evidence type="ECO:0000256" key="1">
    <source>
        <dbReference type="ARBA" id="ARBA00005964"/>
    </source>
</evidence>
<dbReference type="InterPro" id="IPR019819">
    <property type="entry name" value="Carboxylesterase_B_CS"/>
</dbReference>
<evidence type="ECO:0000256" key="2">
    <source>
        <dbReference type="ARBA" id="ARBA00022801"/>
    </source>
</evidence>
<sequence>MIIQLNIHHCLIRNGLMGILLLLFSACQFGEPQTPHVVISNVTFTGNLISGGQSESYLGIPFAAAPIDKLRWALPQEWIPQETSYTANQFAPACMQGPHISNWYKNVISSFGSEPDKFITPEISEDCLYLNVWRPTKKTLDLLPVIVYIHGGSNKGGWSYEPNYEGAKLASKGVIVVSIAYRVGVFGFFSHPQLEQANFGLLDQIAALEWIQNNIHVFGGDRNAVTVMGESAGANNIDYLLVSPLSRDLFARVIHQSGGSSLTNRSIRKEHLRRGQQFSSLLLEASPNDAIDQLREFSSEDILAAAQIAYADHYFDPVVDNFSVLKTVVDSVREGKIHPVDLLIGTNHDEWLLDLEDGVDVEAWLAAEVSNEVAQQLRSVLVDIANPKRQMDLLITAKHYVCPSLMLATKVKENQGQSWVYSFNRVRPGALAASMGAYHGAELPYVFDTHDEWLPTNAVDRRLTETIQSYWTQFVKTGNPNYEKLPAWLPYKTHTASVQMLDNNISQAYHSSQSICDALMPL</sequence>
<evidence type="ECO:0000313" key="5">
    <source>
        <dbReference type="EMBL" id="KRO40994.1"/>
    </source>
</evidence>
<name>A0A0R2PVM6_9GAMM</name>
<protein>
    <recommendedName>
        <fullName evidence="3">Carboxylic ester hydrolase</fullName>
        <ecNumber evidence="3">3.1.1.-</ecNumber>
    </recommendedName>
</protein>
<proteinExistence type="inferred from homology"/>
<dbReference type="InterPro" id="IPR002018">
    <property type="entry name" value="CarbesteraseB"/>
</dbReference>
<dbReference type="InterPro" id="IPR029058">
    <property type="entry name" value="AB_hydrolase_fold"/>
</dbReference>
<dbReference type="GO" id="GO:0016787">
    <property type="term" value="F:hydrolase activity"/>
    <property type="evidence" value="ECO:0007669"/>
    <property type="project" value="UniProtKB-KW"/>
</dbReference>
<feature type="domain" description="Carboxylesterase type B" evidence="4">
    <location>
        <begin position="37"/>
        <end position="506"/>
    </location>
</feature>
<dbReference type="InterPro" id="IPR050309">
    <property type="entry name" value="Type-B_Carboxylest/Lipase"/>
</dbReference>
<organism evidence="5 6">
    <name type="scientific">SAR86 cluster bacterium BACL1 MAG-120920-bin57</name>
    <dbReference type="NCBI Taxonomy" id="1655571"/>
    <lineage>
        <taxon>Bacteria</taxon>
        <taxon>Pseudomonadati</taxon>
        <taxon>Pseudomonadota</taxon>
        <taxon>Gammaproteobacteria</taxon>
        <taxon>SAR86 cluster</taxon>
    </lineage>
</organism>
<dbReference type="EC" id="3.1.1.-" evidence="3"/>
<dbReference type="Gene3D" id="3.40.50.1820">
    <property type="entry name" value="alpha/beta hydrolase"/>
    <property type="match status" value="1"/>
</dbReference>
<dbReference type="Pfam" id="PF00135">
    <property type="entry name" value="COesterase"/>
    <property type="match status" value="1"/>
</dbReference>
<dbReference type="Proteomes" id="UP000050874">
    <property type="component" value="Unassembled WGS sequence"/>
</dbReference>
<evidence type="ECO:0000259" key="4">
    <source>
        <dbReference type="Pfam" id="PF00135"/>
    </source>
</evidence>
<keyword evidence="2 3" id="KW-0378">Hydrolase</keyword>